<comment type="caution">
    <text evidence="2">The sequence shown here is derived from an EMBL/GenBank/DDBJ whole genome shotgun (WGS) entry which is preliminary data.</text>
</comment>
<dbReference type="Pfam" id="PF04203">
    <property type="entry name" value="Sortase"/>
    <property type="match status" value="1"/>
</dbReference>
<dbReference type="SUPFAM" id="SSF63817">
    <property type="entry name" value="Sortase"/>
    <property type="match status" value="1"/>
</dbReference>
<keyword evidence="1" id="KW-0378">Hydrolase</keyword>
<dbReference type="GO" id="GO:0016787">
    <property type="term" value="F:hydrolase activity"/>
    <property type="evidence" value="ECO:0007669"/>
    <property type="project" value="UniProtKB-KW"/>
</dbReference>
<reference evidence="2 3" key="1">
    <citation type="journal article" date="2016" name="Nat. Commun.">
        <title>Thousands of microbial genomes shed light on interconnected biogeochemical processes in an aquifer system.</title>
        <authorList>
            <person name="Anantharaman K."/>
            <person name="Brown C.T."/>
            <person name="Hug L.A."/>
            <person name="Sharon I."/>
            <person name="Castelle C.J."/>
            <person name="Probst A.J."/>
            <person name="Thomas B.C."/>
            <person name="Singh A."/>
            <person name="Wilkins M.J."/>
            <person name="Karaoz U."/>
            <person name="Brodie E.L."/>
            <person name="Williams K.H."/>
            <person name="Hubbard S.S."/>
            <person name="Banfield J.F."/>
        </authorList>
    </citation>
    <scope>NUCLEOTIDE SEQUENCE [LARGE SCALE GENOMIC DNA]</scope>
</reference>
<proteinExistence type="predicted"/>
<dbReference type="EMBL" id="MGBG01000023">
    <property type="protein sequence ID" value="OGK63164.1"/>
    <property type="molecule type" value="Genomic_DNA"/>
</dbReference>
<protein>
    <recommendedName>
        <fullName evidence="4">Sortase</fullName>
    </recommendedName>
</protein>
<sequence>MRYSYVKQVAQRKKSPKLIFFSTFSLVLGVFTLLWSFYPVMAYQIGSLVRSNQDLSPLPQSPLSGSLQKGFSLYSDSSAPYYSSYLKDFTTVANWFPKQPQQLTRKNEIENYRLTVPRLGLTDLNVEIGGEDLTKSLAQYGNQVMPGEIGNVVILGHSTLPQLFDQDDYRTVFTFIPTLERGDKIRVDIGGFTYQYTVYEMYVVSPDKISVLNEEADEAFLTLITCVPPGTYWERLIVKAKLQSI</sequence>
<dbReference type="Proteomes" id="UP000178450">
    <property type="component" value="Unassembled WGS sequence"/>
</dbReference>
<dbReference type="Gene3D" id="2.40.260.10">
    <property type="entry name" value="Sortase"/>
    <property type="match status" value="1"/>
</dbReference>
<accession>A0A1F7K5Q9</accession>
<evidence type="ECO:0000256" key="1">
    <source>
        <dbReference type="ARBA" id="ARBA00022801"/>
    </source>
</evidence>
<evidence type="ECO:0000313" key="2">
    <source>
        <dbReference type="EMBL" id="OGK63164.1"/>
    </source>
</evidence>
<dbReference type="AlphaFoldDB" id="A0A1F7K5Q9"/>
<dbReference type="NCBIfam" id="TIGR01076">
    <property type="entry name" value="sortase_fam"/>
    <property type="match status" value="1"/>
</dbReference>
<name>A0A1F7K5Q9_9BACT</name>
<evidence type="ECO:0008006" key="4">
    <source>
        <dbReference type="Google" id="ProtNLM"/>
    </source>
</evidence>
<dbReference type="InterPro" id="IPR005754">
    <property type="entry name" value="Sortase"/>
</dbReference>
<dbReference type="InterPro" id="IPR023365">
    <property type="entry name" value="Sortase_dom-sf"/>
</dbReference>
<evidence type="ECO:0000313" key="3">
    <source>
        <dbReference type="Proteomes" id="UP000178450"/>
    </source>
</evidence>
<gene>
    <name evidence="2" type="ORF">A2209_02825</name>
</gene>
<organism evidence="2 3">
    <name type="scientific">Candidatus Roizmanbacteria bacterium RIFOXYA1_FULL_41_12</name>
    <dbReference type="NCBI Taxonomy" id="1802082"/>
    <lineage>
        <taxon>Bacteria</taxon>
        <taxon>Candidatus Roizmaniibacteriota</taxon>
    </lineage>
</organism>